<dbReference type="EMBL" id="GBRH01163779">
    <property type="protein sequence ID" value="JAE34117.1"/>
    <property type="molecule type" value="Transcribed_RNA"/>
</dbReference>
<dbReference type="AlphaFoldDB" id="A0A0A9HBL6"/>
<reference evidence="1" key="1">
    <citation type="submission" date="2014-09" db="EMBL/GenBank/DDBJ databases">
        <authorList>
            <person name="Magalhaes I.L.F."/>
            <person name="Oliveira U."/>
            <person name="Santos F.R."/>
            <person name="Vidigal T.H.D.A."/>
            <person name="Brescovit A.D."/>
            <person name="Santos A.J."/>
        </authorList>
    </citation>
    <scope>NUCLEOTIDE SEQUENCE</scope>
    <source>
        <tissue evidence="1">Shoot tissue taken approximately 20 cm above the soil surface</tissue>
    </source>
</reference>
<sequence>MQALWWQNSYQKALLQEISTSLERVQSQACSIPEGHRSNYSSSYFFSCVS</sequence>
<name>A0A0A9HBL6_ARUDO</name>
<protein>
    <submittedName>
        <fullName evidence="1">Uncharacterized protein</fullName>
    </submittedName>
</protein>
<reference evidence="1" key="2">
    <citation type="journal article" date="2015" name="Data Brief">
        <title>Shoot transcriptome of the giant reed, Arundo donax.</title>
        <authorList>
            <person name="Barrero R.A."/>
            <person name="Guerrero F.D."/>
            <person name="Moolhuijzen P."/>
            <person name="Goolsby J.A."/>
            <person name="Tidwell J."/>
            <person name="Bellgard S.E."/>
            <person name="Bellgard M.I."/>
        </authorList>
    </citation>
    <scope>NUCLEOTIDE SEQUENCE</scope>
    <source>
        <tissue evidence="1">Shoot tissue taken approximately 20 cm above the soil surface</tissue>
    </source>
</reference>
<organism evidence="1">
    <name type="scientific">Arundo donax</name>
    <name type="common">Giant reed</name>
    <name type="synonym">Donax arundinaceus</name>
    <dbReference type="NCBI Taxonomy" id="35708"/>
    <lineage>
        <taxon>Eukaryota</taxon>
        <taxon>Viridiplantae</taxon>
        <taxon>Streptophyta</taxon>
        <taxon>Embryophyta</taxon>
        <taxon>Tracheophyta</taxon>
        <taxon>Spermatophyta</taxon>
        <taxon>Magnoliopsida</taxon>
        <taxon>Liliopsida</taxon>
        <taxon>Poales</taxon>
        <taxon>Poaceae</taxon>
        <taxon>PACMAD clade</taxon>
        <taxon>Arundinoideae</taxon>
        <taxon>Arundineae</taxon>
        <taxon>Arundo</taxon>
    </lineage>
</organism>
<proteinExistence type="predicted"/>
<evidence type="ECO:0000313" key="1">
    <source>
        <dbReference type="EMBL" id="JAE34117.1"/>
    </source>
</evidence>
<accession>A0A0A9HBL6</accession>